<dbReference type="Pfam" id="PF07070">
    <property type="entry name" value="Spo0M"/>
    <property type="match status" value="1"/>
</dbReference>
<comment type="caution">
    <text evidence="1">The sequence shown here is derived from an EMBL/GenBank/DDBJ whole genome shotgun (WGS) entry which is preliminary data.</text>
</comment>
<proteinExistence type="predicted"/>
<reference evidence="1 2" key="1">
    <citation type="submission" date="2018-02" db="EMBL/GenBank/DDBJ databases">
        <title>Jeotgalibacillus proteolyticum sp. nov. a protease producing bacterium isolated from ocean sediments of Laizhou Bay.</title>
        <authorList>
            <person name="Li Y."/>
        </authorList>
    </citation>
    <scope>NUCLEOTIDE SEQUENCE [LARGE SCALE GENOMIC DNA]</scope>
    <source>
        <strain evidence="1 2">22-7</strain>
    </source>
</reference>
<accession>A0A2S5GG15</accession>
<dbReference type="AlphaFoldDB" id="A0A2S5GG15"/>
<evidence type="ECO:0000313" key="2">
    <source>
        <dbReference type="Proteomes" id="UP000239047"/>
    </source>
</evidence>
<protein>
    <recommendedName>
        <fullName evidence="3">Stage 0 sporulation protein M</fullName>
    </recommendedName>
</protein>
<evidence type="ECO:0000313" key="1">
    <source>
        <dbReference type="EMBL" id="PPA71864.1"/>
    </source>
</evidence>
<dbReference type="PANTHER" id="PTHR40053:SF1">
    <property type="entry name" value="SPORULATION-CONTROL PROTEIN SPO0M"/>
    <property type="match status" value="1"/>
</dbReference>
<sequence>MLEKFFSSIGFEGVEVKTVIHQKVFSPGDTINGTLHIQGGQSDQQIKGIKLILFAAHSEEVREDSDFSYYDEELSRADMKEKMMIYANEEKELPFQMTLAEHHPKTSDTIKTYIETKVLVHNGVDPTDKDFIIIK</sequence>
<name>A0A2S5GG15_9BACL</name>
<keyword evidence="2" id="KW-1185">Reference proteome</keyword>
<dbReference type="RefSeq" id="WP_104055594.1">
    <property type="nucleotide sequence ID" value="NZ_PREZ01000001.1"/>
</dbReference>
<dbReference type="PANTHER" id="PTHR40053">
    <property type="entry name" value="SPORULATION-CONTROL PROTEIN SPO0M"/>
    <property type="match status" value="1"/>
</dbReference>
<dbReference type="EMBL" id="PREZ01000001">
    <property type="protein sequence ID" value="PPA71864.1"/>
    <property type="molecule type" value="Genomic_DNA"/>
</dbReference>
<dbReference type="Proteomes" id="UP000239047">
    <property type="component" value="Unassembled WGS sequence"/>
</dbReference>
<evidence type="ECO:0008006" key="3">
    <source>
        <dbReference type="Google" id="ProtNLM"/>
    </source>
</evidence>
<dbReference type="OrthoDB" id="2402463at2"/>
<organism evidence="1 2">
    <name type="scientific">Jeotgalibacillus proteolyticus</name>
    <dbReference type="NCBI Taxonomy" id="2082395"/>
    <lineage>
        <taxon>Bacteria</taxon>
        <taxon>Bacillati</taxon>
        <taxon>Bacillota</taxon>
        <taxon>Bacilli</taxon>
        <taxon>Bacillales</taxon>
        <taxon>Caryophanaceae</taxon>
        <taxon>Jeotgalibacillus</taxon>
    </lineage>
</organism>
<dbReference type="InterPro" id="IPR009776">
    <property type="entry name" value="Spore_0_M"/>
</dbReference>
<gene>
    <name evidence="1" type="ORF">C4B60_00345</name>
</gene>